<dbReference type="Pfam" id="PF07731">
    <property type="entry name" value="Cu-oxidase_2"/>
    <property type="match status" value="1"/>
</dbReference>
<dbReference type="InterPro" id="IPR011707">
    <property type="entry name" value="Cu-oxidase-like_N"/>
</dbReference>
<feature type="domain" description="Plastocyanin-like" evidence="9">
    <location>
        <begin position="306"/>
        <end position="354"/>
    </location>
</feature>
<evidence type="ECO:0000256" key="1">
    <source>
        <dbReference type="ARBA" id="ARBA00010609"/>
    </source>
</evidence>
<reference evidence="11" key="1">
    <citation type="thesis" date="2020" institute="ProQuest LLC" country="789 East Eisenhower Parkway, Ann Arbor, MI, USA">
        <title>Comparative Genomics and Chromosome Evolution.</title>
        <authorList>
            <person name="Mudd A.B."/>
        </authorList>
    </citation>
    <scope>NUCLEOTIDE SEQUENCE</scope>
    <source>
        <strain evidence="11">Female2</strain>
        <tissue evidence="11">Blood</tissue>
    </source>
</reference>
<keyword evidence="7" id="KW-0325">Glycoprotein</keyword>
<comment type="caution">
    <text evidence="11">The sequence shown here is derived from an EMBL/GenBank/DDBJ whole genome shotgun (WGS) entry which is preliminary data.</text>
</comment>
<dbReference type="FunFam" id="2.60.40.420:FF:000009">
    <property type="entry name" value="Ceruloplasmin"/>
    <property type="match status" value="1"/>
</dbReference>
<evidence type="ECO:0000256" key="5">
    <source>
        <dbReference type="ARBA" id="ARBA00023002"/>
    </source>
</evidence>
<dbReference type="SUPFAM" id="SSF49503">
    <property type="entry name" value="Cupredoxins"/>
    <property type="match status" value="2"/>
</dbReference>
<dbReference type="PANTHER" id="PTHR11709">
    <property type="entry name" value="MULTI-COPPER OXIDASE"/>
    <property type="match status" value="1"/>
</dbReference>
<evidence type="ECO:0000256" key="4">
    <source>
        <dbReference type="ARBA" id="ARBA00022737"/>
    </source>
</evidence>
<name>A0A8T2J8L2_9PIPI</name>
<dbReference type="InterPro" id="IPR011706">
    <property type="entry name" value="Cu-oxidase_C"/>
</dbReference>
<dbReference type="GO" id="GO:0006826">
    <property type="term" value="P:iron ion transport"/>
    <property type="evidence" value="ECO:0007669"/>
    <property type="project" value="TreeGrafter"/>
</dbReference>
<dbReference type="Gene3D" id="2.60.40.420">
    <property type="entry name" value="Cupredoxins - blue copper proteins"/>
    <property type="match status" value="2"/>
</dbReference>
<accession>A0A8T2J8L2</accession>
<evidence type="ECO:0000256" key="6">
    <source>
        <dbReference type="ARBA" id="ARBA00023157"/>
    </source>
</evidence>
<evidence type="ECO:0000256" key="3">
    <source>
        <dbReference type="ARBA" id="ARBA00022729"/>
    </source>
</evidence>
<dbReference type="PROSITE" id="PS00079">
    <property type="entry name" value="MULTICOPPER_OXIDASE1"/>
    <property type="match status" value="1"/>
</dbReference>
<dbReference type="PANTHER" id="PTHR11709:SF226">
    <property type="entry name" value="CERULOPLASMIN"/>
    <property type="match status" value="1"/>
</dbReference>
<evidence type="ECO:0008006" key="13">
    <source>
        <dbReference type="Google" id="ProtNLM"/>
    </source>
</evidence>
<organism evidence="11 12">
    <name type="scientific">Hymenochirus boettgeri</name>
    <name type="common">Congo dwarf clawed frog</name>
    <dbReference type="NCBI Taxonomy" id="247094"/>
    <lineage>
        <taxon>Eukaryota</taxon>
        <taxon>Metazoa</taxon>
        <taxon>Chordata</taxon>
        <taxon>Craniata</taxon>
        <taxon>Vertebrata</taxon>
        <taxon>Euteleostomi</taxon>
        <taxon>Amphibia</taxon>
        <taxon>Batrachia</taxon>
        <taxon>Anura</taxon>
        <taxon>Pipoidea</taxon>
        <taxon>Pipidae</taxon>
        <taxon>Pipinae</taxon>
        <taxon>Hymenochirus</taxon>
    </lineage>
</organism>
<dbReference type="InterPro" id="IPR045087">
    <property type="entry name" value="Cu-oxidase_fam"/>
</dbReference>
<proteinExistence type="inferred from homology"/>
<evidence type="ECO:0000259" key="10">
    <source>
        <dbReference type="Pfam" id="PF07732"/>
    </source>
</evidence>
<dbReference type="OrthoDB" id="2121828at2759"/>
<evidence type="ECO:0000256" key="2">
    <source>
        <dbReference type="ARBA" id="ARBA00022723"/>
    </source>
</evidence>
<feature type="chain" id="PRO_5035760967" description="Ceruloplasmin" evidence="8">
    <location>
        <begin position="20"/>
        <end position="404"/>
    </location>
</feature>
<dbReference type="GO" id="GO:0005507">
    <property type="term" value="F:copper ion binding"/>
    <property type="evidence" value="ECO:0007669"/>
    <property type="project" value="InterPro"/>
</dbReference>
<comment type="similarity">
    <text evidence="1">Belongs to the multicopper oxidase family.</text>
</comment>
<keyword evidence="4" id="KW-0677">Repeat</keyword>
<evidence type="ECO:0000313" key="11">
    <source>
        <dbReference type="EMBL" id="KAG8441595.1"/>
    </source>
</evidence>
<dbReference type="GO" id="GO:0005886">
    <property type="term" value="C:plasma membrane"/>
    <property type="evidence" value="ECO:0007669"/>
    <property type="project" value="TreeGrafter"/>
</dbReference>
<gene>
    <name evidence="11" type="ORF">GDO86_010687</name>
</gene>
<feature type="signal peptide" evidence="8">
    <location>
        <begin position="1"/>
        <end position="19"/>
    </location>
</feature>
<keyword evidence="6" id="KW-1015">Disulfide bond</keyword>
<dbReference type="EMBL" id="JAACNH010000005">
    <property type="protein sequence ID" value="KAG8441595.1"/>
    <property type="molecule type" value="Genomic_DNA"/>
</dbReference>
<evidence type="ECO:0000313" key="12">
    <source>
        <dbReference type="Proteomes" id="UP000812440"/>
    </source>
</evidence>
<evidence type="ECO:0000256" key="7">
    <source>
        <dbReference type="ARBA" id="ARBA00023180"/>
    </source>
</evidence>
<dbReference type="InterPro" id="IPR008972">
    <property type="entry name" value="Cupredoxin"/>
</dbReference>
<feature type="domain" description="Plastocyanin-like" evidence="10">
    <location>
        <begin position="94"/>
        <end position="202"/>
    </location>
</feature>
<evidence type="ECO:0000259" key="9">
    <source>
        <dbReference type="Pfam" id="PF07731"/>
    </source>
</evidence>
<keyword evidence="2" id="KW-0479">Metal-binding</keyword>
<sequence length="404" mass="46386">MKLFLLCLLGLLHFPCAVAKDRIYYIAIRETSWDYAPRGINIISGKSIKDDEDARTFLLNGPNRIGRVYKKAVYLQYTNDSYTEEIKKPHWLGFLGPILRAEVGDKIIVHLKNFASRPYSLHPHGVQYTKDNEGALYPDNTPGGHKGNSIEPGKSYTYKWEAVSDQGPYQKDEDCVTRIYHSHIDGPKDIYSGLIGPLIVCKQGTKKTENQKEHEEFILMFSVVDENLSWYLDENIKTHCTDPTTVEKEDEDFQESNKMHSINGYMFGNLPGLTMCAHKDIHWYLFGMGNEVDIHSAYFHGQVLTYQTYRVDTISLFPATMAEGHMVARNSGKWLLTCQVNDHLTGGMQAIYEVKSCSTHNENQRRLRENQIRHYYIAAEEIVWNYAPTETNQMTGKKIDHPDT</sequence>
<dbReference type="Pfam" id="PF07732">
    <property type="entry name" value="Cu-oxidase_3"/>
    <property type="match status" value="1"/>
</dbReference>
<dbReference type="GO" id="GO:0016491">
    <property type="term" value="F:oxidoreductase activity"/>
    <property type="evidence" value="ECO:0007669"/>
    <property type="project" value="UniProtKB-KW"/>
</dbReference>
<dbReference type="AlphaFoldDB" id="A0A8T2J8L2"/>
<dbReference type="Proteomes" id="UP000812440">
    <property type="component" value="Chromosome 6"/>
</dbReference>
<protein>
    <recommendedName>
        <fullName evidence="13">Ceruloplasmin</fullName>
    </recommendedName>
</protein>
<keyword evidence="5" id="KW-0560">Oxidoreductase</keyword>
<evidence type="ECO:0000256" key="8">
    <source>
        <dbReference type="SAM" id="SignalP"/>
    </source>
</evidence>
<keyword evidence="3 8" id="KW-0732">Signal</keyword>
<keyword evidence="12" id="KW-1185">Reference proteome</keyword>
<dbReference type="InterPro" id="IPR033138">
    <property type="entry name" value="Cu_oxidase_CS"/>
</dbReference>